<dbReference type="OrthoDB" id="7984201at2759"/>
<organism evidence="2 3">
    <name type="scientific">Modicella reniformis</name>
    <dbReference type="NCBI Taxonomy" id="1440133"/>
    <lineage>
        <taxon>Eukaryota</taxon>
        <taxon>Fungi</taxon>
        <taxon>Fungi incertae sedis</taxon>
        <taxon>Mucoromycota</taxon>
        <taxon>Mortierellomycotina</taxon>
        <taxon>Mortierellomycetes</taxon>
        <taxon>Mortierellales</taxon>
        <taxon>Mortierellaceae</taxon>
        <taxon>Modicella</taxon>
    </lineage>
</organism>
<dbReference type="InterPro" id="IPR051057">
    <property type="entry name" value="PI-PLC_domain"/>
</dbReference>
<gene>
    <name evidence="2" type="ORF">BGZ65_010972</name>
</gene>
<reference evidence="2" key="1">
    <citation type="journal article" date="2020" name="Fungal Divers.">
        <title>Resolving the Mortierellaceae phylogeny through synthesis of multi-gene phylogenetics and phylogenomics.</title>
        <authorList>
            <person name="Vandepol N."/>
            <person name="Liber J."/>
            <person name="Desiro A."/>
            <person name="Na H."/>
            <person name="Kennedy M."/>
            <person name="Barry K."/>
            <person name="Grigoriev I.V."/>
            <person name="Miller A.N."/>
            <person name="O'Donnell K."/>
            <person name="Stajich J.E."/>
            <person name="Bonito G."/>
        </authorList>
    </citation>
    <scope>NUCLEOTIDE SEQUENCE</scope>
    <source>
        <strain evidence="2">MES-2147</strain>
    </source>
</reference>
<accession>A0A9P6INT5</accession>
<dbReference type="InterPro" id="IPR017946">
    <property type="entry name" value="PLC-like_Pdiesterase_TIM-brl"/>
</dbReference>
<dbReference type="AlphaFoldDB" id="A0A9P6INT5"/>
<evidence type="ECO:0000313" key="3">
    <source>
        <dbReference type="Proteomes" id="UP000749646"/>
    </source>
</evidence>
<evidence type="ECO:0000256" key="1">
    <source>
        <dbReference type="SAM" id="SignalP"/>
    </source>
</evidence>
<evidence type="ECO:0008006" key="4">
    <source>
        <dbReference type="Google" id="ProtNLM"/>
    </source>
</evidence>
<keyword evidence="3" id="KW-1185">Reference proteome</keyword>
<proteinExistence type="predicted"/>
<dbReference type="Gene3D" id="3.20.20.190">
    <property type="entry name" value="Phosphatidylinositol (PI) phosphodiesterase"/>
    <property type="match status" value="1"/>
</dbReference>
<evidence type="ECO:0000313" key="2">
    <source>
        <dbReference type="EMBL" id="KAF9942061.1"/>
    </source>
</evidence>
<dbReference type="Proteomes" id="UP000749646">
    <property type="component" value="Unassembled WGS sequence"/>
</dbReference>
<name>A0A9P6INT5_9FUNG</name>
<dbReference type="EMBL" id="JAAAHW010009377">
    <property type="protein sequence ID" value="KAF9942061.1"/>
    <property type="molecule type" value="Genomic_DNA"/>
</dbReference>
<sequence>MRTSLILSAAATLLSSSLLLHSDAQLCNGYAALCAKTYNQVVYPTTHNAYANTPPGALAANQDNNITTQLGDGIRALMLDAYVSPKNPNVVELCHTSCNLLDAGPLTTTLGQIKAFLDANPNEVITIFWENAGNLAPAQFQSAYTSAGVTNYLYTQPTGTATWPTLAEMISTNKRLVNFMDSGTDASVPWLMAEYDFIFETPYQILKGEEYPCTVDRPQGERKQMYVLNHFISQSLNGNNIPQPGAAAQTNGGDLVTHANNCRSTFNQLPSFIAVDFYERGSIFQTIAQLNGVEWDKKFPTQPKSTSVNNAACTVNSINVMAVGMVALTATLGLLAL</sequence>
<feature type="chain" id="PRO_5040179946" description="PLC-like phosphodiesterase" evidence="1">
    <location>
        <begin position="25"/>
        <end position="337"/>
    </location>
</feature>
<protein>
    <recommendedName>
        <fullName evidence="4">PLC-like phosphodiesterase</fullName>
    </recommendedName>
</protein>
<dbReference type="PANTHER" id="PTHR13593:SF140">
    <property type="entry name" value="PLC-LIKE PHOSPHODIESTERASE"/>
    <property type="match status" value="1"/>
</dbReference>
<comment type="caution">
    <text evidence="2">The sequence shown here is derived from an EMBL/GenBank/DDBJ whole genome shotgun (WGS) entry which is preliminary data.</text>
</comment>
<dbReference type="PANTHER" id="PTHR13593">
    <property type="match status" value="1"/>
</dbReference>
<keyword evidence="1" id="KW-0732">Signal</keyword>
<dbReference type="Pfam" id="PF26146">
    <property type="entry name" value="PI-PLC_X"/>
    <property type="match status" value="1"/>
</dbReference>
<feature type="signal peptide" evidence="1">
    <location>
        <begin position="1"/>
        <end position="24"/>
    </location>
</feature>
<dbReference type="GO" id="GO:0008081">
    <property type="term" value="F:phosphoric diester hydrolase activity"/>
    <property type="evidence" value="ECO:0007669"/>
    <property type="project" value="InterPro"/>
</dbReference>
<dbReference type="GO" id="GO:0006629">
    <property type="term" value="P:lipid metabolic process"/>
    <property type="evidence" value="ECO:0007669"/>
    <property type="project" value="InterPro"/>
</dbReference>
<dbReference type="SUPFAM" id="SSF51695">
    <property type="entry name" value="PLC-like phosphodiesterases"/>
    <property type="match status" value="1"/>
</dbReference>